<dbReference type="SUPFAM" id="SSF55831">
    <property type="entry name" value="Thymidylate synthase/dCMP hydroxymethylase"/>
    <property type="match status" value="1"/>
</dbReference>
<dbReference type="PROSITE" id="PS00091">
    <property type="entry name" value="THYMIDYLATE_SYNTHASE"/>
    <property type="match status" value="1"/>
</dbReference>
<evidence type="ECO:0000256" key="8">
    <source>
        <dbReference type="PROSITE-ProRule" id="PRU10016"/>
    </source>
</evidence>
<evidence type="ECO:0000256" key="3">
    <source>
        <dbReference type="ARBA" id="ARBA00011947"/>
    </source>
</evidence>
<protein>
    <recommendedName>
        <fullName evidence="3">thymidylate synthase</fullName>
        <ecNumber evidence="3">2.1.1.45</ecNumber>
    </recommendedName>
</protein>
<dbReference type="AlphaFoldDB" id="A0A059F2N4"/>
<dbReference type="FunFam" id="3.30.572.10:FF:000013">
    <property type="entry name" value="Thymidylate synthase"/>
    <property type="match status" value="1"/>
</dbReference>
<dbReference type="InterPro" id="IPR023451">
    <property type="entry name" value="Thymidate_synth/dCMP_Mease_dom"/>
</dbReference>
<dbReference type="InterPro" id="IPR020940">
    <property type="entry name" value="Thymidylate_synthase_AS"/>
</dbReference>
<dbReference type="GO" id="GO:0006235">
    <property type="term" value="P:dTTP biosynthetic process"/>
    <property type="evidence" value="ECO:0007669"/>
    <property type="project" value="UniProtKB-UniPathway"/>
</dbReference>
<reference evidence="11" key="1">
    <citation type="submission" date="2013-02" db="EMBL/GenBank/DDBJ databases">
        <authorList>
            <consortium name="The Broad Institute Genome Sequencing Platform"/>
            <person name="Cuomo C."/>
            <person name="Becnel J."/>
            <person name="Sanscrainte N."/>
            <person name="Walker B."/>
            <person name="Young S.K."/>
            <person name="Zeng Q."/>
            <person name="Gargeya S."/>
            <person name="Fitzgerald M."/>
            <person name="Haas B."/>
            <person name="Abouelleil A."/>
            <person name="Alvarado L."/>
            <person name="Arachchi H.M."/>
            <person name="Berlin A.M."/>
            <person name="Chapman S.B."/>
            <person name="Dewar J."/>
            <person name="Goldberg J."/>
            <person name="Griggs A."/>
            <person name="Gujja S."/>
            <person name="Hansen M."/>
            <person name="Howarth C."/>
            <person name="Imamovic A."/>
            <person name="Larimer J."/>
            <person name="McCowan C."/>
            <person name="Murphy C."/>
            <person name="Neiman D."/>
            <person name="Pearson M."/>
            <person name="Priest M."/>
            <person name="Roberts A."/>
            <person name="Saif S."/>
            <person name="Shea T."/>
            <person name="Sisk P."/>
            <person name="Sykes S."/>
            <person name="Wortman J."/>
            <person name="Nusbaum C."/>
            <person name="Birren B."/>
        </authorList>
    </citation>
    <scope>NUCLEOTIDE SEQUENCE [LARGE SCALE GENOMIC DNA]</scope>
    <source>
        <strain evidence="11">PRA339</strain>
    </source>
</reference>
<dbReference type="GO" id="GO:0006231">
    <property type="term" value="P:dTMP biosynthetic process"/>
    <property type="evidence" value="ECO:0007669"/>
    <property type="project" value="InterPro"/>
</dbReference>
<evidence type="ECO:0000313" key="10">
    <source>
        <dbReference type="EMBL" id="KCZ81367.1"/>
    </source>
</evidence>
<evidence type="ECO:0000256" key="6">
    <source>
        <dbReference type="ARBA" id="ARBA00022727"/>
    </source>
</evidence>
<evidence type="ECO:0000256" key="5">
    <source>
        <dbReference type="ARBA" id="ARBA00022679"/>
    </source>
</evidence>
<dbReference type="EMBL" id="KK365144">
    <property type="protein sequence ID" value="KCZ81367.1"/>
    <property type="molecule type" value="Genomic_DNA"/>
</dbReference>
<accession>A0A059F2N4</accession>
<dbReference type="STRING" id="1288291.A0A059F2N4"/>
<proteinExistence type="inferred from homology"/>
<dbReference type="Pfam" id="PF00303">
    <property type="entry name" value="Thymidylat_synt"/>
    <property type="match status" value="1"/>
</dbReference>
<sequence>MSKEESEEAQYLNLIKEILSKGTKKHDRTGVGTISRFGAMMRFSLQNNTFPLLTTKKMAIRSILEELLFFVRGETNNDILKEKNVHIWTGNSTREFFDKQGITRREGDLGPVYGFQWRHYGAGYTTCEEDYSNKGIDQLQNVINEIKNNPDSRRLIVISWNPIQLKEMALPPCHLLFQFNVTNGFLNCALYQRSGDVGLGIPFNIASYAMLTYMIAYLTDLQPGEFVHFIADAHIYTNHVDQLNEQILRTPYPFPKLFLRPKVKRNKIEEFEYEDFVIEDYKSHGILKMQMAV</sequence>
<comment type="pathway">
    <text evidence="1">Pyrimidine metabolism; dTTP biosynthesis.</text>
</comment>
<evidence type="ECO:0000256" key="2">
    <source>
        <dbReference type="ARBA" id="ARBA00009972"/>
    </source>
</evidence>
<dbReference type="NCBIfam" id="NF002497">
    <property type="entry name" value="PRK01827.1-3"/>
    <property type="match status" value="1"/>
</dbReference>
<dbReference type="EC" id="2.1.1.45" evidence="3"/>
<gene>
    <name evidence="10" type="ORF">H312_01248</name>
</gene>
<reference evidence="10 11" key="2">
    <citation type="submission" date="2014-03" db="EMBL/GenBank/DDBJ databases">
        <title>The Genome Sequence of Anncaliia algerae insect isolate PRA339.</title>
        <authorList>
            <consortium name="The Broad Institute Genome Sequencing Platform"/>
            <consortium name="The Broad Institute Genome Sequencing Center for Infectious Disease"/>
            <person name="Cuomo C."/>
            <person name="Becnel J."/>
            <person name="Sanscrainte N."/>
            <person name="Walker B."/>
            <person name="Young S.K."/>
            <person name="Zeng Q."/>
            <person name="Gargeya S."/>
            <person name="Fitzgerald M."/>
            <person name="Haas B."/>
            <person name="Abouelleil A."/>
            <person name="Alvarado L."/>
            <person name="Arachchi H.M."/>
            <person name="Berlin A.M."/>
            <person name="Chapman S.B."/>
            <person name="Dewar J."/>
            <person name="Goldberg J."/>
            <person name="Griggs A."/>
            <person name="Gujja S."/>
            <person name="Hansen M."/>
            <person name="Howarth C."/>
            <person name="Imamovic A."/>
            <person name="Larimer J."/>
            <person name="McCowan C."/>
            <person name="Murphy C."/>
            <person name="Neiman D."/>
            <person name="Pearson M."/>
            <person name="Priest M."/>
            <person name="Roberts A."/>
            <person name="Saif S."/>
            <person name="Shea T."/>
            <person name="Sisk P."/>
            <person name="Sykes S."/>
            <person name="Wortman J."/>
            <person name="Nusbaum C."/>
            <person name="Birren B."/>
        </authorList>
    </citation>
    <scope>NUCLEOTIDE SEQUENCE [LARGE SCALE GENOMIC DNA]</scope>
    <source>
        <strain evidence="10 11">PRA339</strain>
    </source>
</reference>
<dbReference type="HOGENOM" id="CLU_021669_0_2_1"/>
<dbReference type="PANTHER" id="PTHR11548">
    <property type="entry name" value="THYMIDYLATE SYNTHASE 1"/>
    <property type="match status" value="1"/>
</dbReference>
<dbReference type="InterPro" id="IPR045097">
    <property type="entry name" value="Thymidate_synth/dCMP_Mease"/>
</dbReference>
<dbReference type="Proteomes" id="UP000030655">
    <property type="component" value="Unassembled WGS sequence"/>
</dbReference>
<comment type="similarity">
    <text evidence="2">Belongs to the thymidylate synthase family.</text>
</comment>
<dbReference type="PANTHER" id="PTHR11548:SF2">
    <property type="entry name" value="THYMIDYLATE SYNTHASE"/>
    <property type="match status" value="1"/>
</dbReference>
<evidence type="ECO:0000256" key="1">
    <source>
        <dbReference type="ARBA" id="ARBA00004992"/>
    </source>
</evidence>
<dbReference type="OrthoDB" id="766at2759"/>
<dbReference type="NCBIfam" id="TIGR03284">
    <property type="entry name" value="thym_sym"/>
    <property type="match status" value="1"/>
</dbReference>
<feature type="domain" description="Thymidylate synthase/dCMP hydroxymethylase" evidence="9">
    <location>
        <begin position="10"/>
        <end position="293"/>
    </location>
</feature>
<dbReference type="PRINTS" id="PR00108">
    <property type="entry name" value="THYMDSNTHASE"/>
</dbReference>
<dbReference type="InterPro" id="IPR036926">
    <property type="entry name" value="Thymidate_synth/dCMP_Mease_sf"/>
</dbReference>
<dbReference type="GO" id="GO:0005739">
    <property type="term" value="C:mitochondrion"/>
    <property type="evidence" value="ECO:0007669"/>
    <property type="project" value="TreeGrafter"/>
</dbReference>
<evidence type="ECO:0000259" key="9">
    <source>
        <dbReference type="Pfam" id="PF00303"/>
    </source>
</evidence>
<evidence type="ECO:0000256" key="7">
    <source>
        <dbReference type="ARBA" id="ARBA00047344"/>
    </source>
</evidence>
<evidence type="ECO:0000313" key="11">
    <source>
        <dbReference type="Proteomes" id="UP000030655"/>
    </source>
</evidence>
<dbReference type="GO" id="GO:0032259">
    <property type="term" value="P:methylation"/>
    <property type="evidence" value="ECO:0007669"/>
    <property type="project" value="UniProtKB-KW"/>
</dbReference>
<evidence type="ECO:0000256" key="4">
    <source>
        <dbReference type="ARBA" id="ARBA00022603"/>
    </source>
</evidence>
<keyword evidence="5" id="KW-0808">Transferase</keyword>
<dbReference type="Gene3D" id="3.30.572.10">
    <property type="entry name" value="Thymidylate synthase/dCMP hydroxymethylase domain"/>
    <property type="match status" value="1"/>
</dbReference>
<comment type="catalytic activity">
    <reaction evidence="7">
        <text>dUMP + (6R)-5,10-methylene-5,6,7,8-tetrahydrofolate = 7,8-dihydrofolate + dTMP</text>
        <dbReference type="Rhea" id="RHEA:12104"/>
        <dbReference type="ChEBI" id="CHEBI:15636"/>
        <dbReference type="ChEBI" id="CHEBI:57451"/>
        <dbReference type="ChEBI" id="CHEBI:63528"/>
        <dbReference type="ChEBI" id="CHEBI:246422"/>
        <dbReference type="EC" id="2.1.1.45"/>
    </reaction>
</comment>
<dbReference type="GO" id="GO:0005829">
    <property type="term" value="C:cytosol"/>
    <property type="evidence" value="ECO:0007669"/>
    <property type="project" value="TreeGrafter"/>
</dbReference>
<keyword evidence="6" id="KW-0545">Nucleotide biosynthesis</keyword>
<dbReference type="UniPathway" id="UPA00575"/>
<dbReference type="HAMAP" id="MF_00008">
    <property type="entry name" value="Thymidy_synth_bact"/>
    <property type="match status" value="1"/>
</dbReference>
<keyword evidence="11" id="KW-1185">Reference proteome</keyword>
<keyword evidence="4" id="KW-0489">Methyltransferase</keyword>
<dbReference type="InterPro" id="IPR000398">
    <property type="entry name" value="Thymidylate_synthase"/>
</dbReference>
<dbReference type="CDD" id="cd00351">
    <property type="entry name" value="TS_Pyrimidine_HMase"/>
    <property type="match status" value="1"/>
</dbReference>
<organism evidence="10 11">
    <name type="scientific">Anncaliia algerae PRA339</name>
    <dbReference type="NCBI Taxonomy" id="1288291"/>
    <lineage>
        <taxon>Eukaryota</taxon>
        <taxon>Fungi</taxon>
        <taxon>Fungi incertae sedis</taxon>
        <taxon>Microsporidia</taxon>
        <taxon>Tubulinosematoidea</taxon>
        <taxon>Tubulinosematidae</taxon>
        <taxon>Anncaliia</taxon>
    </lineage>
</organism>
<feature type="active site" evidence="8">
    <location>
        <position position="173"/>
    </location>
</feature>
<dbReference type="GO" id="GO:0004799">
    <property type="term" value="F:thymidylate synthase activity"/>
    <property type="evidence" value="ECO:0007669"/>
    <property type="project" value="UniProtKB-EC"/>
</dbReference>
<dbReference type="VEuPathDB" id="MicrosporidiaDB:H312_01248"/>
<name>A0A059F2N4_9MICR</name>